<accession>A0A8T9IEE4</accession>
<dbReference type="RefSeq" id="WP_242105168.1">
    <property type="nucleotide sequence ID" value="NZ_CP093445.1"/>
</dbReference>
<reference evidence="1" key="1">
    <citation type="submission" date="2022-03" db="EMBL/GenBank/DDBJ databases">
        <title>Genome Sequence of a New Salmonella enterica Strain (Salmonella Abeokuta) isolated from Poultry Feed in Nigeria.</title>
        <authorList>
            <person name="Fagbamila I."/>
            <person name="Barco L."/>
            <person name="Monorella C."/>
            <person name="Beld M.V.D."/>
            <person name="Mooijman K."/>
            <person name="Hernandez-Segura A."/>
            <person name="Orsini M."/>
            <person name="Ajayi O."/>
            <person name="Ngulukun S."/>
            <person name="Jambalang A.-R."/>
            <person name="Sati N."/>
            <person name="Emmennaa P."/>
            <person name="Ankeli P."/>
            <person name="Muhammad M."/>
        </authorList>
    </citation>
    <scope>NUCLEOTIDE SEQUENCE</scope>
    <source>
        <strain evidence="1">OG19FER4</strain>
    </source>
</reference>
<proteinExistence type="predicted"/>
<dbReference type="EMBL" id="CP093445">
    <property type="protein sequence ID" value="UNO32317.1"/>
    <property type="molecule type" value="Genomic_DNA"/>
</dbReference>
<protein>
    <submittedName>
        <fullName evidence="1">Uncharacterized protein</fullName>
    </submittedName>
</protein>
<gene>
    <name evidence="1" type="ORF">MOV10_14335</name>
</gene>
<name>A0A8T9IEE4_SALET</name>
<dbReference type="AlphaFoldDB" id="A0A8T9IEE4"/>
<evidence type="ECO:0000313" key="1">
    <source>
        <dbReference type="EMBL" id="UNO32317.1"/>
    </source>
</evidence>
<organism evidence="1">
    <name type="scientific">Salmonella enterica subsp. enterica serovar Abeokuta</name>
    <dbReference type="NCBI Taxonomy" id="2926665"/>
    <lineage>
        <taxon>Bacteria</taxon>
        <taxon>Pseudomonadati</taxon>
        <taxon>Pseudomonadota</taxon>
        <taxon>Gammaproteobacteria</taxon>
        <taxon>Enterobacterales</taxon>
        <taxon>Enterobacteriaceae</taxon>
        <taxon>Salmonella</taxon>
    </lineage>
</organism>
<sequence length="75" mass="8459">MLLEFIKQYFNKSKLSGHDKVCESDSPQAEVARITKMIGQPDLVSAQLVRKIVTAGILRLEREGVLDDLTRSEKN</sequence>